<keyword evidence="1" id="KW-0812">Transmembrane</keyword>
<proteinExistence type="predicted"/>
<dbReference type="Pfam" id="PF11667">
    <property type="entry name" value="DUF3267"/>
    <property type="match status" value="1"/>
</dbReference>
<keyword evidence="1" id="KW-1133">Transmembrane helix</keyword>
<dbReference type="Proteomes" id="UP001500782">
    <property type="component" value="Unassembled WGS sequence"/>
</dbReference>
<gene>
    <name evidence="2" type="ORF">GCM10008967_00680</name>
</gene>
<keyword evidence="3" id="KW-1185">Reference proteome</keyword>
<name>A0ABN0VQA5_9BACI</name>
<evidence type="ECO:0000256" key="1">
    <source>
        <dbReference type="SAM" id="Phobius"/>
    </source>
</evidence>
<comment type="caution">
    <text evidence="2">The sequence shown here is derived from an EMBL/GenBank/DDBJ whole genome shotgun (WGS) entry which is preliminary data.</text>
</comment>
<evidence type="ECO:0000313" key="3">
    <source>
        <dbReference type="Proteomes" id="UP001500782"/>
    </source>
</evidence>
<feature type="transmembrane region" description="Helical" evidence="1">
    <location>
        <begin position="20"/>
        <end position="41"/>
    </location>
</feature>
<feature type="transmembrane region" description="Helical" evidence="1">
    <location>
        <begin position="128"/>
        <end position="149"/>
    </location>
</feature>
<protein>
    <submittedName>
        <fullName evidence="2">DUF3267 domain-containing protein</fullName>
    </submittedName>
</protein>
<reference evidence="2 3" key="1">
    <citation type="journal article" date="2019" name="Int. J. Syst. Evol. Microbiol.">
        <title>The Global Catalogue of Microorganisms (GCM) 10K type strain sequencing project: providing services to taxonomists for standard genome sequencing and annotation.</title>
        <authorList>
            <consortium name="The Broad Institute Genomics Platform"/>
            <consortium name="The Broad Institute Genome Sequencing Center for Infectious Disease"/>
            <person name="Wu L."/>
            <person name="Ma J."/>
        </authorList>
    </citation>
    <scope>NUCLEOTIDE SEQUENCE [LARGE SCALE GENOMIC DNA]</scope>
    <source>
        <strain evidence="2 3">JCM 9731</strain>
    </source>
</reference>
<keyword evidence="1" id="KW-0472">Membrane</keyword>
<dbReference type="EMBL" id="BAAADJ010000002">
    <property type="protein sequence ID" value="GAA0314038.1"/>
    <property type="molecule type" value="Genomic_DNA"/>
</dbReference>
<sequence>MHCWKSIHVFKHDGFYRMLFFSFLTMLFSFILLYSVTHVLVDGARPNEQYFSLFLLSLFILYPVHKLLHLLSFKLSGVKCRLVMKSKGKIKCQLSDPVAKVSYIGALLFPFVFITLAGFILIICFPAYFHYIVLFLALHTGLCVEDFIYLKNIMNTPKSCFIEETKDGIEILILK</sequence>
<accession>A0ABN0VQA5</accession>
<feature type="transmembrane region" description="Helical" evidence="1">
    <location>
        <begin position="98"/>
        <end position="122"/>
    </location>
</feature>
<dbReference type="InterPro" id="IPR021683">
    <property type="entry name" value="DUF3267"/>
</dbReference>
<dbReference type="RefSeq" id="WP_343795318.1">
    <property type="nucleotide sequence ID" value="NZ_BAAADJ010000002.1"/>
</dbReference>
<feature type="transmembrane region" description="Helical" evidence="1">
    <location>
        <begin position="53"/>
        <end position="77"/>
    </location>
</feature>
<evidence type="ECO:0000313" key="2">
    <source>
        <dbReference type="EMBL" id="GAA0314038.1"/>
    </source>
</evidence>
<organism evidence="2 3">
    <name type="scientific">Bacillus carboniphilus</name>
    <dbReference type="NCBI Taxonomy" id="86663"/>
    <lineage>
        <taxon>Bacteria</taxon>
        <taxon>Bacillati</taxon>
        <taxon>Bacillota</taxon>
        <taxon>Bacilli</taxon>
        <taxon>Bacillales</taxon>
        <taxon>Bacillaceae</taxon>
        <taxon>Bacillus</taxon>
    </lineage>
</organism>